<keyword evidence="2" id="KW-1185">Reference proteome</keyword>
<dbReference type="PANTHER" id="PTHR37535:SF4">
    <property type="entry name" value="FLUG DOMAIN-CONTAINING PROTEIN"/>
    <property type="match status" value="1"/>
</dbReference>
<dbReference type="EMBL" id="AZHF01000008">
    <property type="protein sequence ID" value="OAA71706.1"/>
    <property type="molecule type" value="Genomic_DNA"/>
</dbReference>
<dbReference type="InterPro" id="IPR021842">
    <property type="entry name" value="DUF3435"/>
</dbReference>
<accession>A0A168CRN7</accession>
<dbReference type="AlphaFoldDB" id="A0A168CRN7"/>
<proteinExistence type="predicted"/>
<name>A0A168CRN7_CORDF</name>
<dbReference type="PANTHER" id="PTHR37535">
    <property type="entry name" value="FLUG DOMAIN PROTEIN"/>
    <property type="match status" value="1"/>
</dbReference>
<comment type="caution">
    <text evidence="1">The sequence shown here is derived from an EMBL/GenBank/DDBJ whole genome shotgun (WGS) entry which is preliminary data.</text>
</comment>
<gene>
    <name evidence="1" type="ORF">LEL_08941</name>
</gene>
<protein>
    <submittedName>
        <fullName evidence="1">Uncharacterized protein</fullName>
    </submittedName>
</protein>
<sequence length="273" mass="31453">MSRFVDPRAPTNASIARLNEIKTDPTLAKLMELRDTLSSEVRQESGTIKDAESAGTKLYQMYRTVESKVRSTRAYLRKLAKTATREEFFNTISTSEINAQLRNDAHSFLDLEADDWKPQCDYSLPERQLLAELICADTTALDGTTRLRHRLYTTHAMLSLGIRKEARALKSAPKLNASSTAQKCAKDQCFMCFWDENIAPNQRFRKFCSPYRSRDHLLSQHLKNIGERFVQCPAPQCAEKKAIFHTLPAFQHHLAEHHDYDNFKRYKGQLKCY</sequence>
<dbReference type="OrthoDB" id="5057366at2759"/>
<dbReference type="STRING" id="1081108.A0A168CRN7"/>
<evidence type="ECO:0000313" key="1">
    <source>
        <dbReference type="EMBL" id="OAA71706.1"/>
    </source>
</evidence>
<organism evidence="1 2">
    <name type="scientific">Akanthomyces lecanii RCEF 1005</name>
    <dbReference type="NCBI Taxonomy" id="1081108"/>
    <lineage>
        <taxon>Eukaryota</taxon>
        <taxon>Fungi</taxon>
        <taxon>Dikarya</taxon>
        <taxon>Ascomycota</taxon>
        <taxon>Pezizomycotina</taxon>
        <taxon>Sordariomycetes</taxon>
        <taxon>Hypocreomycetidae</taxon>
        <taxon>Hypocreales</taxon>
        <taxon>Cordycipitaceae</taxon>
        <taxon>Akanthomyces</taxon>
        <taxon>Cordyceps confragosa</taxon>
    </lineage>
</organism>
<dbReference type="Proteomes" id="UP000076881">
    <property type="component" value="Unassembled WGS sequence"/>
</dbReference>
<dbReference type="Pfam" id="PF11917">
    <property type="entry name" value="DUF3435"/>
    <property type="match status" value="1"/>
</dbReference>
<evidence type="ECO:0000313" key="2">
    <source>
        <dbReference type="Proteomes" id="UP000076881"/>
    </source>
</evidence>
<reference evidence="1 2" key="1">
    <citation type="journal article" date="2016" name="Genome Biol. Evol.">
        <title>Divergent and convergent evolution of fungal pathogenicity.</title>
        <authorList>
            <person name="Shang Y."/>
            <person name="Xiao G."/>
            <person name="Zheng P."/>
            <person name="Cen K."/>
            <person name="Zhan S."/>
            <person name="Wang C."/>
        </authorList>
    </citation>
    <scope>NUCLEOTIDE SEQUENCE [LARGE SCALE GENOMIC DNA]</scope>
    <source>
        <strain evidence="1 2">RCEF 1005</strain>
    </source>
</reference>